<proteinExistence type="predicted"/>
<comment type="caution">
    <text evidence="1">The sequence shown here is derived from an EMBL/GenBank/DDBJ whole genome shotgun (WGS) entry which is preliminary data.</text>
</comment>
<dbReference type="EMBL" id="JQGC01000028">
    <property type="protein sequence ID" value="KFL29297.1"/>
    <property type="molecule type" value="Genomic_DNA"/>
</dbReference>
<keyword evidence="2" id="KW-1185">Reference proteome</keyword>
<accession>A0A087LXE4</accession>
<dbReference type="Proteomes" id="UP000028981">
    <property type="component" value="Unassembled WGS sequence"/>
</dbReference>
<dbReference type="AlphaFoldDB" id="A0A087LXE4"/>
<evidence type="ECO:0000313" key="2">
    <source>
        <dbReference type="Proteomes" id="UP000028981"/>
    </source>
</evidence>
<organism evidence="1 2">
    <name type="scientific">Devosia riboflavina</name>
    <dbReference type="NCBI Taxonomy" id="46914"/>
    <lineage>
        <taxon>Bacteria</taxon>
        <taxon>Pseudomonadati</taxon>
        <taxon>Pseudomonadota</taxon>
        <taxon>Alphaproteobacteria</taxon>
        <taxon>Hyphomicrobiales</taxon>
        <taxon>Devosiaceae</taxon>
        <taxon>Devosia</taxon>
    </lineage>
</organism>
<gene>
    <name evidence="1" type="ORF">JP75_22265</name>
</gene>
<name>A0A087LXE4_9HYPH</name>
<protein>
    <submittedName>
        <fullName evidence="1">Uncharacterized protein</fullName>
    </submittedName>
</protein>
<reference evidence="1 2" key="1">
    <citation type="submission" date="2014-08" db="EMBL/GenBank/DDBJ databases">
        <authorList>
            <person name="Hassan Y.I."/>
            <person name="Lepp D."/>
            <person name="Zhou T."/>
        </authorList>
    </citation>
    <scope>NUCLEOTIDE SEQUENCE [LARGE SCALE GENOMIC DNA]</scope>
    <source>
        <strain evidence="1 2">IFO13584</strain>
    </source>
</reference>
<sequence>MLSWIEAGLEPAMRQKRLSQWIGLSGRSYHLATQNLRDFILEGADLYLIARGNTVLWVGCGLDLVAEPAIRLKFRKALSRADGVFRLPRPDVDGERLSIIADLEGAVPAPLDQAA</sequence>
<evidence type="ECO:0000313" key="1">
    <source>
        <dbReference type="EMBL" id="KFL29297.1"/>
    </source>
</evidence>